<reference evidence="1 2" key="1">
    <citation type="journal article" date="2018" name="Mol. Plant">
        <title>The genome of Artemisia annua provides insight into the evolution of Asteraceae family and artemisinin biosynthesis.</title>
        <authorList>
            <person name="Shen Q."/>
            <person name="Zhang L."/>
            <person name="Liao Z."/>
            <person name="Wang S."/>
            <person name="Yan T."/>
            <person name="Shi P."/>
            <person name="Liu M."/>
            <person name="Fu X."/>
            <person name="Pan Q."/>
            <person name="Wang Y."/>
            <person name="Lv Z."/>
            <person name="Lu X."/>
            <person name="Zhang F."/>
            <person name="Jiang W."/>
            <person name="Ma Y."/>
            <person name="Chen M."/>
            <person name="Hao X."/>
            <person name="Li L."/>
            <person name="Tang Y."/>
            <person name="Lv G."/>
            <person name="Zhou Y."/>
            <person name="Sun X."/>
            <person name="Brodelius P.E."/>
            <person name="Rose J.K.C."/>
            <person name="Tang K."/>
        </authorList>
    </citation>
    <scope>NUCLEOTIDE SEQUENCE [LARGE SCALE GENOMIC DNA]</scope>
    <source>
        <strain evidence="2">cv. Huhao1</strain>
        <tissue evidence="1">Leaf</tissue>
    </source>
</reference>
<protein>
    <submittedName>
        <fullName evidence="1">S-locus glycoprotein domain-containing protein</fullName>
    </submittedName>
</protein>
<organism evidence="1 2">
    <name type="scientific">Artemisia annua</name>
    <name type="common">Sweet wormwood</name>
    <dbReference type="NCBI Taxonomy" id="35608"/>
    <lineage>
        <taxon>Eukaryota</taxon>
        <taxon>Viridiplantae</taxon>
        <taxon>Streptophyta</taxon>
        <taxon>Embryophyta</taxon>
        <taxon>Tracheophyta</taxon>
        <taxon>Spermatophyta</taxon>
        <taxon>Magnoliopsida</taxon>
        <taxon>eudicotyledons</taxon>
        <taxon>Gunneridae</taxon>
        <taxon>Pentapetalae</taxon>
        <taxon>asterids</taxon>
        <taxon>campanulids</taxon>
        <taxon>Asterales</taxon>
        <taxon>Asteraceae</taxon>
        <taxon>Asteroideae</taxon>
        <taxon>Anthemideae</taxon>
        <taxon>Artemisiinae</taxon>
        <taxon>Artemisia</taxon>
    </lineage>
</organism>
<dbReference type="EMBL" id="PKPP01009754">
    <property type="protein sequence ID" value="PWA47557.1"/>
    <property type="molecule type" value="Genomic_DNA"/>
</dbReference>
<proteinExistence type="predicted"/>
<sequence length="186" mass="21920">MVKGEYVQVYIRKNSVITTRCGPFTGMSFAGHPNFKPIPTVRYKMELIVNQNEMYYMYTFDSPRFLKKMRYKYANFSMIWLLKVHKHTFVIKHHQSFCRKHSLVKGERSTTRPVCRPEVGAYSKCQEPISPPSLFCHYELSLKRSRKLHPNVDVSIDRKPVRVMPVIPHLLKQKTVELTEHVTTCK</sequence>
<name>A0A2U1LEX2_ARTAN</name>
<evidence type="ECO:0000313" key="2">
    <source>
        <dbReference type="Proteomes" id="UP000245207"/>
    </source>
</evidence>
<accession>A0A2U1LEX2</accession>
<comment type="caution">
    <text evidence="1">The sequence shown here is derived from an EMBL/GenBank/DDBJ whole genome shotgun (WGS) entry which is preliminary data.</text>
</comment>
<evidence type="ECO:0000313" key="1">
    <source>
        <dbReference type="EMBL" id="PWA47557.1"/>
    </source>
</evidence>
<dbReference type="AlphaFoldDB" id="A0A2U1LEX2"/>
<dbReference type="Proteomes" id="UP000245207">
    <property type="component" value="Unassembled WGS sequence"/>
</dbReference>
<gene>
    <name evidence="1" type="ORF">CTI12_AA496080</name>
</gene>
<keyword evidence="2" id="KW-1185">Reference proteome</keyword>